<dbReference type="InterPro" id="IPR008733">
    <property type="entry name" value="PEX11"/>
</dbReference>
<evidence type="ECO:0000313" key="4">
    <source>
        <dbReference type="EMBL" id="RVW85816.1"/>
    </source>
</evidence>
<dbReference type="AlphaFoldDB" id="A0A438HMZ5"/>
<dbReference type="SUPFAM" id="SSF56784">
    <property type="entry name" value="HAD-like"/>
    <property type="match status" value="1"/>
</dbReference>
<gene>
    <name evidence="4" type="primary">PEX11C_3</name>
    <name evidence="4" type="ORF">CK203_055376</name>
</gene>
<comment type="subcellular location">
    <subcellularLocation>
        <location evidence="3">Peroxisome membrane</location>
    </subcellularLocation>
</comment>
<protein>
    <submittedName>
        <fullName evidence="4">Peroxisomal membrane protein 11C</fullName>
    </submittedName>
</protein>
<proteinExistence type="predicted"/>
<accession>A0A438HMZ5</accession>
<comment type="caution">
    <text evidence="4">The sequence shown here is derived from an EMBL/GenBank/DDBJ whole genome shotgun (WGS) entry which is preliminary data.</text>
</comment>
<dbReference type="InterPro" id="IPR006439">
    <property type="entry name" value="HAD-SF_hydro_IA"/>
</dbReference>
<dbReference type="InterPro" id="IPR023214">
    <property type="entry name" value="HAD_sf"/>
</dbReference>
<evidence type="ECO:0000313" key="5">
    <source>
        <dbReference type="Proteomes" id="UP000288805"/>
    </source>
</evidence>
<organism evidence="4 5">
    <name type="scientific">Vitis vinifera</name>
    <name type="common">Grape</name>
    <dbReference type="NCBI Taxonomy" id="29760"/>
    <lineage>
        <taxon>Eukaryota</taxon>
        <taxon>Viridiplantae</taxon>
        <taxon>Streptophyta</taxon>
        <taxon>Embryophyta</taxon>
        <taxon>Tracheophyta</taxon>
        <taxon>Spermatophyta</taxon>
        <taxon>Magnoliopsida</taxon>
        <taxon>eudicotyledons</taxon>
        <taxon>Gunneridae</taxon>
        <taxon>Pentapetalae</taxon>
        <taxon>rosids</taxon>
        <taxon>Vitales</taxon>
        <taxon>Vitaceae</taxon>
        <taxon>Viteae</taxon>
        <taxon>Vitis</taxon>
    </lineage>
</organism>
<dbReference type="NCBIfam" id="TIGR01509">
    <property type="entry name" value="HAD-SF-IA-v3"/>
    <property type="match status" value="1"/>
</dbReference>
<evidence type="ECO:0000256" key="2">
    <source>
        <dbReference type="ARBA" id="ARBA00023140"/>
    </source>
</evidence>
<evidence type="ECO:0000256" key="3">
    <source>
        <dbReference type="ARBA" id="ARBA00046271"/>
    </source>
</evidence>
<reference evidence="4 5" key="1">
    <citation type="journal article" date="2018" name="PLoS Genet.">
        <title>Population sequencing reveals clonal diversity and ancestral inbreeding in the grapevine cultivar Chardonnay.</title>
        <authorList>
            <person name="Roach M.J."/>
            <person name="Johnson D.L."/>
            <person name="Bohlmann J."/>
            <person name="van Vuuren H.J."/>
            <person name="Jones S.J."/>
            <person name="Pretorius I.S."/>
            <person name="Schmidt S.A."/>
            <person name="Borneman A.R."/>
        </authorList>
    </citation>
    <scope>NUCLEOTIDE SEQUENCE [LARGE SCALE GENOMIC DNA]</scope>
    <source>
        <strain evidence="5">cv. Chardonnay</strain>
        <tissue evidence="4">Leaf</tissue>
    </source>
</reference>
<dbReference type="EMBL" id="QGNW01000200">
    <property type="protein sequence ID" value="RVW85816.1"/>
    <property type="molecule type" value="Genomic_DNA"/>
</dbReference>
<dbReference type="GO" id="GO:0005778">
    <property type="term" value="C:peroxisomal membrane"/>
    <property type="evidence" value="ECO:0007669"/>
    <property type="project" value="UniProtKB-SubCell"/>
</dbReference>
<dbReference type="Proteomes" id="UP000288805">
    <property type="component" value="Unassembled WGS sequence"/>
</dbReference>
<dbReference type="Pfam" id="PF05648">
    <property type="entry name" value="PEX11"/>
    <property type="match status" value="1"/>
</dbReference>
<dbReference type="InterPro" id="IPR036412">
    <property type="entry name" value="HAD-like_sf"/>
</dbReference>
<dbReference type="PANTHER" id="PTHR47665:SF1">
    <property type="entry name" value="HISTONE DEACETYLASE-LIKE PROTEIN"/>
    <property type="match status" value="1"/>
</dbReference>
<evidence type="ECO:0000256" key="1">
    <source>
        <dbReference type="ARBA" id="ARBA00023136"/>
    </source>
</evidence>
<sequence>MSTLDATRAELALVILYLNKAEARDKICRAIQYGLKFWSDGQPGTAQNVDKSTSLARKVFHLWVMVIDVIGDDVKEKKPDPSIYQTSVKRLGVSEKDCLVVEDSVTGLQALLYNTVELLLYVPTCPVIDSELVFLWMMAVGTVVCAALWPEYIACEQNDERYNELSPKAFEAGATKDNQGKEVLDISEKGVVGLPQLLVGVQSSGSELNVKTSSNACLTSSAGSSTPTPLVSSFDFVNSDLSVWCFSCDAYLDAQAILQLHPVYEIHIY</sequence>
<keyword evidence="1" id="KW-0472">Membrane</keyword>
<keyword evidence="2" id="KW-0576">Peroxisome</keyword>
<dbReference type="GO" id="GO:0016559">
    <property type="term" value="P:peroxisome fission"/>
    <property type="evidence" value="ECO:0007669"/>
    <property type="project" value="InterPro"/>
</dbReference>
<dbReference type="PANTHER" id="PTHR47665">
    <property type="entry name" value="HISTONE DEACETYLASE-LIKE PROTEIN"/>
    <property type="match status" value="1"/>
</dbReference>
<dbReference type="Gene3D" id="3.40.50.1000">
    <property type="entry name" value="HAD superfamily/HAD-like"/>
    <property type="match status" value="1"/>
</dbReference>
<dbReference type="Pfam" id="PF00702">
    <property type="entry name" value="Hydrolase"/>
    <property type="match status" value="1"/>
</dbReference>
<name>A0A438HMZ5_VITVI</name>